<feature type="region of interest" description="Disordered" evidence="1">
    <location>
        <begin position="1"/>
        <end position="27"/>
    </location>
</feature>
<sequence>MRNGSTHPEAMRRSMISRTRRPSRQIDMDSVRREMESLTKMLQFAFAKYKFCDRNFGVNVVTTRDHVESIRSDLESKKIFARGLHQQYVEMLNTFCERLAIYESQKLLVDPDGLLESSTNNDIGSINYFQNPENASPEWKLGKYRFNLKSIIQTMNYLLDMYRLIFPEIQIMDLPL</sequence>
<gene>
    <name evidence="2" type="ORF">RF11_05513</name>
</gene>
<evidence type="ECO:0000313" key="2">
    <source>
        <dbReference type="EMBL" id="KII64723.1"/>
    </source>
</evidence>
<protein>
    <submittedName>
        <fullName evidence="2">Uncharacterized protein</fullName>
    </submittedName>
</protein>
<dbReference type="AlphaFoldDB" id="A0A0C2J6F6"/>
<evidence type="ECO:0000256" key="1">
    <source>
        <dbReference type="SAM" id="MobiDB-lite"/>
    </source>
</evidence>
<proteinExistence type="predicted"/>
<dbReference type="EMBL" id="JWZT01004123">
    <property type="protein sequence ID" value="KII64723.1"/>
    <property type="molecule type" value="Genomic_DNA"/>
</dbReference>
<organism evidence="2 3">
    <name type="scientific">Thelohanellus kitauei</name>
    <name type="common">Myxosporean</name>
    <dbReference type="NCBI Taxonomy" id="669202"/>
    <lineage>
        <taxon>Eukaryota</taxon>
        <taxon>Metazoa</taxon>
        <taxon>Cnidaria</taxon>
        <taxon>Myxozoa</taxon>
        <taxon>Myxosporea</taxon>
        <taxon>Bivalvulida</taxon>
        <taxon>Platysporina</taxon>
        <taxon>Myxobolidae</taxon>
        <taxon>Thelohanellus</taxon>
    </lineage>
</organism>
<evidence type="ECO:0000313" key="3">
    <source>
        <dbReference type="Proteomes" id="UP000031668"/>
    </source>
</evidence>
<comment type="caution">
    <text evidence="2">The sequence shown here is derived from an EMBL/GenBank/DDBJ whole genome shotgun (WGS) entry which is preliminary data.</text>
</comment>
<keyword evidence="3" id="KW-1185">Reference proteome</keyword>
<accession>A0A0C2J6F6</accession>
<dbReference type="Proteomes" id="UP000031668">
    <property type="component" value="Unassembled WGS sequence"/>
</dbReference>
<reference evidence="2 3" key="1">
    <citation type="journal article" date="2014" name="Genome Biol. Evol.">
        <title>The genome of the myxosporean Thelohanellus kitauei shows adaptations to nutrient acquisition within its fish host.</title>
        <authorList>
            <person name="Yang Y."/>
            <person name="Xiong J."/>
            <person name="Zhou Z."/>
            <person name="Huo F."/>
            <person name="Miao W."/>
            <person name="Ran C."/>
            <person name="Liu Y."/>
            <person name="Zhang J."/>
            <person name="Feng J."/>
            <person name="Wang M."/>
            <person name="Wang M."/>
            <person name="Wang L."/>
            <person name="Yao B."/>
        </authorList>
    </citation>
    <scope>NUCLEOTIDE SEQUENCE [LARGE SCALE GENOMIC DNA]</scope>
    <source>
        <strain evidence="2">Wuqing</strain>
    </source>
</reference>
<name>A0A0C2J6F6_THEKT</name>